<name>A0AAD5CRC2_AMBAR</name>
<comment type="caution">
    <text evidence="2">The sequence shown here is derived from an EMBL/GenBank/DDBJ whole genome shotgun (WGS) entry which is preliminary data.</text>
</comment>
<dbReference type="Proteomes" id="UP001206925">
    <property type="component" value="Unassembled WGS sequence"/>
</dbReference>
<gene>
    <name evidence="2" type="ORF">M8C21_016310</name>
</gene>
<evidence type="ECO:0000313" key="3">
    <source>
        <dbReference type="Proteomes" id="UP001206925"/>
    </source>
</evidence>
<organism evidence="2 3">
    <name type="scientific">Ambrosia artemisiifolia</name>
    <name type="common">Common ragweed</name>
    <dbReference type="NCBI Taxonomy" id="4212"/>
    <lineage>
        <taxon>Eukaryota</taxon>
        <taxon>Viridiplantae</taxon>
        <taxon>Streptophyta</taxon>
        <taxon>Embryophyta</taxon>
        <taxon>Tracheophyta</taxon>
        <taxon>Spermatophyta</taxon>
        <taxon>Magnoliopsida</taxon>
        <taxon>eudicotyledons</taxon>
        <taxon>Gunneridae</taxon>
        <taxon>Pentapetalae</taxon>
        <taxon>asterids</taxon>
        <taxon>campanulids</taxon>
        <taxon>Asterales</taxon>
        <taxon>Asteraceae</taxon>
        <taxon>Asteroideae</taxon>
        <taxon>Heliantheae alliance</taxon>
        <taxon>Heliantheae</taxon>
        <taxon>Ambrosia</taxon>
    </lineage>
</organism>
<proteinExistence type="predicted"/>
<dbReference type="AlphaFoldDB" id="A0AAD5CRC2"/>
<protein>
    <submittedName>
        <fullName evidence="2">Uncharacterized protein</fullName>
    </submittedName>
</protein>
<accession>A0AAD5CRC2</accession>
<feature type="non-terminal residue" evidence="2">
    <location>
        <position position="68"/>
    </location>
</feature>
<evidence type="ECO:0000256" key="1">
    <source>
        <dbReference type="SAM" id="MobiDB-lite"/>
    </source>
</evidence>
<sequence>PTTPTRHAPPTTTVKDNRCHASGHQLRNANQQSRMGRQPFVPYAKNMKIETTNTPNSLRCALQGLTDA</sequence>
<evidence type="ECO:0000313" key="2">
    <source>
        <dbReference type="EMBL" id="KAI7746853.1"/>
    </source>
</evidence>
<feature type="region of interest" description="Disordered" evidence="1">
    <location>
        <begin position="1"/>
        <end position="37"/>
    </location>
</feature>
<dbReference type="EMBL" id="JAMZMK010006884">
    <property type="protein sequence ID" value="KAI7746853.1"/>
    <property type="molecule type" value="Genomic_DNA"/>
</dbReference>
<reference evidence="2" key="1">
    <citation type="submission" date="2022-06" db="EMBL/GenBank/DDBJ databases">
        <title>Uncovering the hologenomic basis of an extraordinary plant invasion.</title>
        <authorList>
            <person name="Bieker V.C."/>
            <person name="Martin M.D."/>
            <person name="Gilbert T."/>
            <person name="Hodgins K."/>
            <person name="Battlay P."/>
            <person name="Petersen B."/>
            <person name="Wilson J."/>
        </authorList>
    </citation>
    <scope>NUCLEOTIDE SEQUENCE</scope>
    <source>
        <strain evidence="2">AA19_3_7</strain>
        <tissue evidence="2">Leaf</tissue>
    </source>
</reference>
<feature type="non-terminal residue" evidence="2">
    <location>
        <position position="1"/>
    </location>
</feature>
<keyword evidence="3" id="KW-1185">Reference proteome</keyword>
<feature type="compositionally biased region" description="Low complexity" evidence="1">
    <location>
        <begin position="1"/>
        <end position="13"/>
    </location>
</feature>
<feature type="compositionally biased region" description="Polar residues" evidence="1">
    <location>
        <begin position="25"/>
        <end position="35"/>
    </location>
</feature>